<organism evidence="1 2">
    <name type="scientific">Fimbriimonas ginsengisoli</name>
    <dbReference type="NCBI Taxonomy" id="1005039"/>
    <lineage>
        <taxon>Bacteria</taxon>
        <taxon>Bacillati</taxon>
        <taxon>Armatimonadota</taxon>
        <taxon>Fimbriimonadia</taxon>
        <taxon>Fimbriimonadales</taxon>
        <taxon>Fimbriimonadaceae</taxon>
        <taxon>Fimbriimonas</taxon>
    </lineage>
</organism>
<dbReference type="EMBL" id="JACOSL010000062">
    <property type="protein sequence ID" value="MBI1757439.1"/>
    <property type="molecule type" value="Genomic_DNA"/>
</dbReference>
<evidence type="ECO:0000313" key="2">
    <source>
        <dbReference type="Proteomes" id="UP000727962"/>
    </source>
</evidence>
<accession>A0A931PUH3</accession>
<comment type="caution">
    <text evidence="1">The sequence shown here is derived from an EMBL/GenBank/DDBJ whole genome shotgun (WGS) entry which is preliminary data.</text>
</comment>
<dbReference type="InterPro" id="IPR035069">
    <property type="entry name" value="TTHA1013/TTHA0281-like"/>
</dbReference>
<dbReference type="SUPFAM" id="SSF143100">
    <property type="entry name" value="TTHA1013/TTHA0281-like"/>
    <property type="match status" value="1"/>
</dbReference>
<proteinExistence type="predicted"/>
<name>A0A931PUH3_FIMGI</name>
<protein>
    <submittedName>
        <fullName evidence="1">Type II toxin-antitoxin system HicB family antitoxin</fullName>
    </submittedName>
</protein>
<dbReference type="Proteomes" id="UP000727962">
    <property type="component" value="Unassembled WGS sequence"/>
</dbReference>
<reference evidence="1" key="1">
    <citation type="submission" date="2020-07" db="EMBL/GenBank/DDBJ databases">
        <title>Huge and variable diversity of episymbiotic CPR bacteria and DPANN archaea in groundwater ecosystems.</title>
        <authorList>
            <person name="He C.Y."/>
            <person name="Keren R."/>
            <person name="Whittaker M."/>
            <person name="Farag I.F."/>
            <person name="Doudna J."/>
            <person name="Cate J.H.D."/>
            <person name="Banfield J.F."/>
        </authorList>
    </citation>
    <scope>NUCLEOTIDE SEQUENCE</scope>
    <source>
        <strain evidence="1">NC_groundwater_17_Pr7_B-0.1um_64_12</strain>
    </source>
</reference>
<dbReference type="Gene3D" id="3.30.160.250">
    <property type="match status" value="1"/>
</dbReference>
<sequence length="73" mass="8152">MDEQITIVIEPGDQGWWIATVPEVPGAVSQGRTEKEAREMVLDCLRELMAFRREAALQNVSAEAKIERIKLAG</sequence>
<evidence type="ECO:0000313" key="1">
    <source>
        <dbReference type="EMBL" id="MBI1757439.1"/>
    </source>
</evidence>
<gene>
    <name evidence="1" type="ORF">HYR64_10070</name>
</gene>
<dbReference type="AlphaFoldDB" id="A0A931PUH3"/>